<keyword evidence="6" id="KW-0597">Phosphoprotein</keyword>
<dbReference type="NCBIfam" id="NF008077">
    <property type="entry name" value="PRK10815.1"/>
    <property type="match status" value="1"/>
</dbReference>
<dbReference type="GO" id="GO:0005524">
    <property type="term" value="F:ATP binding"/>
    <property type="evidence" value="ECO:0007669"/>
    <property type="project" value="UniProtKB-KW"/>
</dbReference>
<dbReference type="SUPFAM" id="SSF47384">
    <property type="entry name" value="Homodimeric domain of signal transducing histidine kinase"/>
    <property type="match status" value="1"/>
</dbReference>
<dbReference type="InterPro" id="IPR005467">
    <property type="entry name" value="His_kinase_dom"/>
</dbReference>
<keyword evidence="14" id="KW-0460">Magnesium</keyword>
<dbReference type="AlphaFoldDB" id="A0A8E0SVM9"/>
<evidence type="ECO:0000256" key="18">
    <source>
        <dbReference type="ARBA" id="ARBA00023136"/>
    </source>
</evidence>
<dbReference type="InterPro" id="IPR038429">
    <property type="entry name" value="PhoQ_Sensor_sf"/>
</dbReference>
<dbReference type="Gene3D" id="1.10.287.130">
    <property type="match status" value="1"/>
</dbReference>
<evidence type="ECO:0000256" key="15">
    <source>
        <dbReference type="ARBA" id="ARBA00022912"/>
    </source>
</evidence>
<dbReference type="InterPro" id="IPR058619">
    <property type="entry name" value="PhoQ/CarS-like_HATPase"/>
</dbReference>
<keyword evidence="16 20" id="KW-1133">Transmembrane helix</keyword>
<dbReference type="GO" id="GO:0005886">
    <property type="term" value="C:plasma membrane"/>
    <property type="evidence" value="ECO:0007669"/>
    <property type="project" value="UniProtKB-SubCell"/>
</dbReference>
<dbReference type="InterPro" id="IPR058618">
    <property type="entry name" value="PhoQ"/>
</dbReference>
<dbReference type="SMART" id="SM00387">
    <property type="entry name" value="HATPase_c"/>
    <property type="match status" value="1"/>
</dbReference>
<dbReference type="RefSeq" id="WP_039044792.1">
    <property type="nucleotide sequence ID" value="NZ_CP076372.1"/>
</dbReference>
<keyword evidence="13" id="KW-0067">ATP-binding</keyword>
<evidence type="ECO:0000256" key="16">
    <source>
        <dbReference type="ARBA" id="ARBA00022989"/>
    </source>
</evidence>
<dbReference type="CDD" id="cd00082">
    <property type="entry name" value="HisKA"/>
    <property type="match status" value="1"/>
</dbReference>
<keyword evidence="15" id="KW-0904">Protein phosphatase</keyword>
<dbReference type="PRINTS" id="PR00344">
    <property type="entry name" value="BCTRLSENSOR"/>
</dbReference>
<dbReference type="GeneID" id="69706647"/>
<evidence type="ECO:0000256" key="7">
    <source>
        <dbReference type="ARBA" id="ARBA00022679"/>
    </source>
</evidence>
<evidence type="ECO:0000256" key="11">
    <source>
        <dbReference type="ARBA" id="ARBA00022777"/>
    </source>
</evidence>
<dbReference type="PROSITE" id="PS50885">
    <property type="entry name" value="HAMP"/>
    <property type="match status" value="1"/>
</dbReference>
<dbReference type="Pfam" id="PF08918">
    <property type="entry name" value="PhoQ_Sensor"/>
    <property type="match status" value="1"/>
</dbReference>
<evidence type="ECO:0000256" key="6">
    <source>
        <dbReference type="ARBA" id="ARBA00022553"/>
    </source>
</evidence>
<dbReference type="PANTHER" id="PTHR45436">
    <property type="entry name" value="SENSOR HISTIDINE KINASE YKOH"/>
    <property type="match status" value="1"/>
</dbReference>
<evidence type="ECO:0000256" key="8">
    <source>
        <dbReference type="ARBA" id="ARBA00022692"/>
    </source>
</evidence>
<evidence type="ECO:0000256" key="1">
    <source>
        <dbReference type="ARBA" id="ARBA00000085"/>
    </source>
</evidence>
<evidence type="ECO:0000256" key="10">
    <source>
        <dbReference type="ARBA" id="ARBA00022741"/>
    </source>
</evidence>
<keyword evidence="7 21" id="KW-0808">Transferase</keyword>
<dbReference type="GO" id="GO:0004721">
    <property type="term" value="F:phosphoprotein phosphatase activity"/>
    <property type="evidence" value="ECO:0007669"/>
    <property type="project" value="UniProtKB-KW"/>
</dbReference>
<dbReference type="GO" id="GO:0046872">
    <property type="term" value="F:metal ion binding"/>
    <property type="evidence" value="ECO:0007669"/>
    <property type="project" value="UniProtKB-KW"/>
</dbReference>
<evidence type="ECO:0000256" key="20">
    <source>
        <dbReference type="SAM" id="Phobius"/>
    </source>
</evidence>
<keyword evidence="9" id="KW-0479">Metal-binding</keyword>
<dbReference type="PANTHER" id="PTHR45436:SF4">
    <property type="entry name" value="SENSOR PROTEIN PHOQ"/>
    <property type="match status" value="1"/>
</dbReference>
<keyword evidence="11 21" id="KW-0418">Kinase</keyword>
<dbReference type="PROSITE" id="PS50109">
    <property type="entry name" value="HIS_KIN"/>
    <property type="match status" value="1"/>
</dbReference>
<comment type="caution">
    <text evidence="21">The sequence shown here is derived from an EMBL/GenBank/DDBJ whole genome shotgun (WGS) entry which is preliminary data.</text>
</comment>
<evidence type="ECO:0000256" key="19">
    <source>
        <dbReference type="ARBA" id="ARBA00032477"/>
    </source>
</evidence>
<dbReference type="InterPro" id="IPR003660">
    <property type="entry name" value="HAMP_dom"/>
</dbReference>
<dbReference type="Proteomes" id="UP000664658">
    <property type="component" value="Unassembled WGS sequence"/>
</dbReference>
<dbReference type="EC" id="2.7.13.3" evidence="3"/>
<comment type="catalytic activity">
    <reaction evidence="1">
        <text>ATP + protein L-histidine = ADP + protein N-phospho-L-histidine.</text>
        <dbReference type="EC" id="2.7.13.3"/>
    </reaction>
</comment>
<keyword evidence="4" id="KW-1003">Cell membrane</keyword>
<dbReference type="GO" id="GO:0000155">
    <property type="term" value="F:phosphorelay sensor kinase activity"/>
    <property type="evidence" value="ECO:0007669"/>
    <property type="project" value="InterPro"/>
</dbReference>
<evidence type="ECO:0000256" key="5">
    <source>
        <dbReference type="ARBA" id="ARBA00022519"/>
    </source>
</evidence>
<keyword evidence="8 20" id="KW-0812">Transmembrane</keyword>
<sequence length="493" mass="56199">MKRTSPLFKIQSLRLRFLLATALLVGFLSLLYGVVAIGGYVYVFERNTYRLMSSEGNMFINFAHWQDGKLNVNVPKTLIRNKMLLAWIYDADGKLLWRLADLPEFEEQIRSEWLKKPGFYEIDSPHPIATYPLLGNERLKNRLPDYIDDDVTYSVAVNTYPAMNELPSMTIVTLDAVPQELQDSDYVWTLFEWVLVAHLLLVMPLLWLAANWSLRPIAELSLQVEELETHDREHLDLRPKPPQELRRLILNLNRLISSQKQMQERYHATLGDLTHSLKTPLAVLQSTLRSLRLSPEKTSLEEAEPVLQEQIDRISQQIGYYLRRADRPHDDPLHRQLTSVPGMLDPLCGALNKVYASKGVSLTLDIPPELIFCGDREDFMEVMGNIIDNACKYCLEFVTISARQQGDALQFIIEDDGPGIPPAKRETVIQRGQRADTLKPGQGLGLAIATSILERYRGKIEIAQSLLGGAKFTVTFADQEDKALYPKTRIMRG</sequence>
<evidence type="ECO:0000313" key="21">
    <source>
        <dbReference type="EMBL" id="MBO1107713.1"/>
    </source>
</evidence>
<proteinExistence type="predicted"/>
<keyword evidence="17" id="KW-0902">Two-component regulatory system</keyword>
<dbReference type="InterPro" id="IPR036890">
    <property type="entry name" value="HATPase_C_sf"/>
</dbReference>
<reference evidence="21" key="1">
    <citation type="submission" date="2021-03" db="EMBL/GenBank/DDBJ databases">
        <title>Plesiomonas shigelloides zfcc0051, isolated from zebrafish feces.</title>
        <authorList>
            <person name="Vanderhoek Z."/>
            <person name="Gaulke C."/>
        </authorList>
    </citation>
    <scope>NUCLEOTIDE SEQUENCE</scope>
    <source>
        <strain evidence="21">Zfcc0051</strain>
    </source>
</reference>
<keyword evidence="10" id="KW-0547">Nucleotide-binding</keyword>
<dbReference type="SUPFAM" id="SSF55874">
    <property type="entry name" value="ATPase domain of HSP90 chaperone/DNA topoisomerase II/histidine kinase"/>
    <property type="match status" value="1"/>
</dbReference>
<dbReference type="InterPro" id="IPR015014">
    <property type="entry name" value="PhoQ_Sensor"/>
</dbReference>
<evidence type="ECO:0000256" key="3">
    <source>
        <dbReference type="ARBA" id="ARBA00012438"/>
    </source>
</evidence>
<protein>
    <recommendedName>
        <fullName evidence="3">histidine kinase</fullName>
        <ecNumber evidence="3">2.7.13.3</ecNumber>
    </recommendedName>
    <alternativeName>
        <fullName evidence="19">Sensor histidine protein kinase/phosphatase PhoQ</fullName>
    </alternativeName>
</protein>
<name>A0A8E0SVM9_PLESH</name>
<gene>
    <name evidence="21" type="primary">phoQ</name>
    <name evidence="21" type="ORF">J2R62_05665</name>
</gene>
<dbReference type="InterPro" id="IPR003594">
    <property type="entry name" value="HATPase_dom"/>
</dbReference>
<dbReference type="EMBL" id="JAFNAA010000004">
    <property type="protein sequence ID" value="MBO1107713.1"/>
    <property type="molecule type" value="Genomic_DNA"/>
</dbReference>
<evidence type="ECO:0000256" key="17">
    <source>
        <dbReference type="ARBA" id="ARBA00023012"/>
    </source>
</evidence>
<accession>A0A8E0SVM9</accession>
<evidence type="ECO:0000256" key="14">
    <source>
        <dbReference type="ARBA" id="ARBA00022842"/>
    </source>
</evidence>
<keyword evidence="18 20" id="KW-0472">Membrane</keyword>
<dbReference type="Gene3D" id="3.30.565.10">
    <property type="entry name" value="Histidine kinase-like ATPase, C-terminal domain"/>
    <property type="match status" value="1"/>
</dbReference>
<evidence type="ECO:0000313" key="22">
    <source>
        <dbReference type="Proteomes" id="UP000664658"/>
    </source>
</evidence>
<feature type="transmembrane region" description="Helical" evidence="20">
    <location>
        <begin position="21"/>
        <end position="43"/>
    </location>
</feature>
<dbReference type="InterPro" id="IPR003661">
    <property type="entry name" value="HisK_dim/P_dom"/>
</dbReference>
<dbReference type="Pfam" id="PF02518">
    <property type="entry name" value="HATPase_c"/>
    <property type="match status" value="1"/>
</dbReference>
<evidence type="ECO:0000256" key="4">
    <source>
        <dbReference type="ARBA" id="ARBA00022475"/>
    </source>
</evidence>
<keyword evidence="5" id="KW-0997">Cell inner membrane</keyword>
<evidence type="ECO:0000256" key="9">
    <source>
        <dbReference type="ARBA" id="ARBA00022723"/>
    </source>
</evidence>
<evidence type="ECO:0000256" key="13">
    <source>
        <dbReference type="ARBA" id="ARBA00022840"/>
    </source>
</evidence>
<dbReference type="InterPro" id="IPR050428">
    <property type="entry name" value="TCS_sensor_his_kinase"/>
</dbReference>
<keyword evidence="12" id="KW-0378">Hydrolase</keyword>
<dbReference type="CDD" id="cd16954">
    <property type="entry name" value="HATPase_PhoQ-like"/>
    <property type="match status" value="1"/>
</dbReference>
<dbReference type="InterPro" id="IPR004358">
    <property type="entry name" value="Sig_transdc_His_kin-like_C"/>
</dbReference>
<organism evidence="21 22">
    <name type="scientific">Plesiomonas shigelloides</name>
    <name type="common">Aeromonas shigelloides</name>
    <dbReference type="NCBI Taxonomy" id="703"/>
    <lineage>
        <taxon>Bacteria</taxon>
        <taxon>Pseudomonadati</taxon>
        <taxon>Pseudomonadota</taxon>
        <taxon>Gammaproteobacteria</taxon>
        <taxon>Enterobacterales</taxon>
        <taxon>Enterobacteriaceae</taxon>
        <taxon>Plesiomonas</taxon>
    </lineage>
</organism>
<evidence type="ECO:0000256" key="12">
    <source>
        <dbReference type="ARBA" id="ARBA00022801"/>
    </source>
</evidence>
<evidence type="ECO:0000256" key="2">
    <source>
        <dbReference type="ARBA" id="ARBA00004429"/>
    </source>
</evidence>
<comment type="subcellular location">
    <subcellularLocation>
        <location evidence="2">Cell inner membrane</location>
        <topology evidence="2">Multi-pass membrane protein</topology>
    </subcellularLocation>
</comment>
<dbReference type="KEGG" id="pshi:SAMEA2665130_1669"/>
<dbReference type="InterPro" id="IPR036097">
    <property type="entry name" value="HisK_dim/P_sf"/>
</dbReference>
<dbReference type="Gene3D" id="3.30.450.140">
    <property type="match status" value="1"/>
</dbReference>